<protein>
    <submittedName>
        <fullName evidence="4">Hotdog fold thioesterase</fullName>
    </submittedName>
</protein>
<evidence type="ECO:0000256" key="1">
    <source>
        <dbReference type="ARBA" id="ARBA00008324"/>
    </source>
</evidence>
<dbReference type="SUPFAM" id="SSF54637">
    <property type="entry name" value="Thioesterase/thiol ester dehydrase-isomerase"/>
    <property type="match status" value="1"/>
</dbReference>
<evidence type="ECO:0000313" key="5">
    <source>
        <dbReference type="Proteomes" id="UP001201273"/>
    </source>
</evidence>
<organism evidence="4 5">
    <name type="scientific">Motilimonas cestriensis</name>
    <dbReference type="NCBI Taxonomy" id="2742685"/>
    <lineage>
        <taxon>Bacteria</taxon>
        <taxon>Pseudomonadati</taxon>
        <taxon>Pseudomonadota</taxon>
        <taxon>Gammaproteobacteria</taxon>
        <taxon>Alteromonadales</taxon>
        <taxon>Alteromonadales genera incertae sedis</taxon>
        <taxon>Motilimonas</taxon>
    </lineage>
</organism>
<accession>A0ABS8W9K5</accession>
<dbReference type="InterPro" id="IPR006683">
    <property type="entry name" value="Thioestr_dom"/>
</dbReference>
<dbReference type="Proteomes" id="UP001201273">
    <property type="component" value="Unassembled WGS sequence"/>
</dbReference>
<dbReference type="InterPro" id="IPR029069">
    <property type="entry name" value="HotDog_dom_sf"/>
</dbReference>
<evidence type="ECO:0000313" key="4">
    <source>
        <dbReference type="EMBL" id="MCE2595696.1"/>
    </source>
</evidence>
<dbReference type="Pfam" id="PF03061">
    <property type="entry name" value="4HBT"/>
    <property type="match status" value="1"/>
</dbReference>
<feature type="domain" description="Thioesterase" evidence="3">
    <location>
        <begin position="52"/>
        <end position="129"/>
    </location>
</feature>
<comment type="caution">
    <text evidence="4">The sequence shown here is derived from an EMBL/GenBank/DDBJ whole genome shotgun (WGS) entry which is preliminary data.</text>
</comment>
<dbReference type="Gene3D" id="3.10.129.10">
    <property type="entry name" value="Hotdog Thioesterase"/>
    <property type="match status" value="1"/>
</dbReference>
<dbReference type="NCBIfam" id="TIGR00369">
    <property type="entry name" value="unchar_dom_1"/>
    <property type="match status" value="1"/>
</dbReference>
<keyword evidence="5" id="KW-1185">Reference proteome</keyword>
<dbReference type="PANTHER" id="PTHR43240">
    <property type="entry name" value="1,4-DIHYDROXY-2-NAPHTHOYL-COA THIOESTERASE 1"/>
    <property type="match status" value="1"/>
</dbReference>
<comment type="similarity">
    <text evidence="1">Belongs to the thioesterase PaaI family.</text>
</comment>
<evidence type="ECO:0000259" key="3">
    <source>
        <dbReference type="Pfam" id="PF03061"/>
    </source>
</evidence>
<dbReference type="CDD" id="cd03443">
    <property type="entry name" value="PaaI_thioesterase"/>
    <property type="match status" value="1"/>
</dbReference>
<dbReference type="EMBL" id="JAIMJA010000012">
    <property type="protein sequence ID" value="MCE2595696.1"/>
    <property type="molecule type" value="Genomic_DNA"/>
</dbReference>
<gene>
    <name evidence="4" type="ORF">K6Y31_12825</name>
</gene>
<dbReference type="InterPro" id="IPR003736">
    <property type="entry name" value="PAAI_dom"/>
</dbReference>
<reference evidence="4 5" key="1">
    <citation type="journal article" date="2022" name="Environ. Microbiol. Rep.">
        <title>Eco-phylogenetic analyses reveal divergent evolution of vitamin B12 metabolism in the marine bacterial family 'Psychromonadaceae'.</title>
        <authorList>
            <person name="Jin X."/>
            <person name="Yang Y."/>
            <person name="Cao H."/>
            <person name="Gao B."/>
            <person name="Zhao Z."/>
        </authorList>
    </citation>
    <scope>NUCLEOTIDE SEQUENCE [LARGE SCALE GENOMIC DNA]</scope>
    <source>
        <strain evidence="4 5">MKS20</strain>
    </source>
</reference>
<name>A0ABS8W9K5_9GAMM</name>
<dbReference type="RefSeq" id="WP_233053350.1">
    <property type="nucleotide sequence ID" value="NZ_JAIMJA010000012.1"/>
</dbReference>
<sequence>MPRIWKKPTHLARLNALSENTLVSHLQICYTELGDDYLVATMPVASFTHQPFGLLHGGASVVLAETLGSVAGNLAAPLGRVCVGQEINANHVRSVRSGFVTGKATAVYIGGRSQVWNINITDEKSRLICCSRLTLAVIAEPTPKV</sequence>
<proteinExistence type="inferred from homology"/>
<keyword evidence="2" id="KW-0378">Hydrolase</keyword>
<evidence type="ECO:0000256" key="2">
    <source>
        <dbReference type="ARBA" id="ARBA00022801"/>
    </source>
</evidence>
<dbReference type="PANTHER" id="PTHR43240:SF5">
    <property type="entry name" value="1,4-DIHYDROXY-2-NAPHTHOYL-COA THIOESTERASE 1"/>
    <property type="match status" value="1"/>
</dbReference>